<evidence type="ECO:0000313" key="2">
    <source>
        <dbReference type="Proteomes" id="UP000320533"/>
    </source>
</evidence>
<dbReference type="EMBL" id="AP019725">
    <property type="protein sequence ID" value="BBK89457.1"/>
    <property type="molecule type" value="Genomic_DNA"/>
</dbReference>
<geneLocation type="plasmid" evidence="2">
    <name>pbun1 dna</name>
</geneLocation>
<evidence type="ECO:0000313" key="1">
    <source>
        <dbReference type="EMBL" id="BBK89457.1"/>
    </source>
</evidence>
<name>A0A4Y1VMX4_BACUN</name>
<organism evidence="1 2">
    <name type="scientific">Bacteroides uniformis</name>
    <dbReference type="NCBI Taxonomy" id="820"/>
    <lineage>
        <taxon>Bacteria</taxon>
        <taxon>Pseudomonadati</taxon>
        <taxon>Bacteroidota</taxon>
        <taxon>Bacteroidia</taxon>
        <taxon>Bacteroidales</taxon>
        <taxon>Bacteroidaceae</taxon>
        <taxon>Bacteroides</taxon>
    </lineage>
</organism>
<gene>
    <name evidence="1" type="ORF">Bun01g_38270</name>
</gene>
<dbReference type="AlphaFoldDB" id="A0A4Y1VMX4"/>
<dbReference type="RefSeq" id="WP_232059023.1">
    <property type="nucleotide sequence ID" value="NZ_AP019725.1"/>
</dbReference>
<sequence>MIRKLSPYTIASNCTDLTDIRDGINEIQDEMKRLVSEGKNVPSFFYSRLSKLQTKRKKFEQKNHIHMNVTIRFFIDEEMLTMAVRHCLHFKIEPSFPNVKKAIRNAVLNNGKSIIDFPEAWGDDLMDVSQVEVDKALQLLKPTFGL</sequence>
<proteinExistence type="predicted"/>
<dbReference type="Proteomes" id="UP000320533">
    <property type="component" value="Plasmid pBUN1"/>
</dbReference>
<protein>
    <submittedName>
        <fullName evidence="1">Uncharacterized protein</fullName>
    </submittedName>
</protein>
<keyword evidence="1" id="KW-0614">Plasmid</keyword>
<accession>A0A4Y1VMX4</accession>
<reference evidence="1 2" key="1">
    <citation type="submission" date="2019-06" db="EMBL/GenBank/DDBJ databases">
        <title>Complete genome sequence of Bacteroides uniformis NBRC 113350.</title>
        <authorList>
            <person name="Miura T."/>
            <person name="Furukawa M."/>
            <person name="Shimamura M."/>
            <person name="Ohyama Y."/>
            <person name="Yamazoe A."/>
            <person name="Kawasaki H."/>
        </authorList>
    </citation>
    <scope>NUCLEOTIDE SEQUENCE [LARGE SCALE GENOMIC DNA]</scope>
    <source>
        <strain evidence="1 2">NBRC 113350</strain>
        <plasmid evidence="2">pbun1 dna</plasmid>
    </source>
</reference>
<dbReference type="KEGG" id="bun:Bun01g_38270"/>